<sequence length="78" mass="8928">MRSQTQKERDYFHFLKTVTLKALGEKAPPDNLEYIINQQVNRAVQLIGKVQHPEIIEQILEAVKKMSDSENGGSNVVY</sequence>
<evidence type="ECO:0000313" key="2">
    <source>
        <dbReference type="Proteomes" id="UP001209854"/>
    </source>
</evidence>
<accession>A0ABT3N244</accession>
<keyword evidence="2" id="KW-1185">Reference proteome</keyword>
<reference evidence="1 2" key="1">
    <citation type="submission" date="2022-10" db="EMBL/GenBank/DDBJ databases">
        <title>High-quality genome sequences of two octocoral-associated bacteria, Endozoicomonas euniceicola EF212 and Endozoicomonas gorgoniicola PS125.</title>
        <authorList>
            <person name="Chiou Y.-J."/>
            <person name="Chen Y.-H."/>
        </authorList>
    </citation>
    <scope>NUCLEOTIDE SEQUENCE [LARGE SCALE GENOMIC DNA]</scope>
    <source>
        <strain evidence="1 2">PS125</strain>
    </source>
</reference>
<dbReference type="Proteomes" id="UP001209854">
    <property type="component" value="Unassembled WGS sequence"/>
</dbReference>
<organism evidence="1 2">
    <name type="scientific">Endozoicomonas gorgoniicola</name>
    <dbReference type="NCBI Taxonomy" id="1234144"/>
    <lineage>
        <taxon>Bacteria</taxon>
        <taxon>Pseudomonadati</taxon>
        <taxon>Pseudomonadota</taxon>
        <taxon>Gammaproteobacteria</taxon>
        <taxon>Oceanospirillales</taxon>
        <taxon>Endozoicomonadaceae</taxon>
        <taxon>Endozoicomonas</taxon>
    </lineage>
</organism>
<dbReference type="EMBL" id="JAPFCC010000001">
    <property type="protein sequence ID" value="MCW7555691.1"/>
    <property type="molecule type" value="Genomic_DNA"/>
</dbReference>
<protein>
    <submittedName>
        <fullName evidence="1">Uncharacterized protein</fullName>
    </submittedName>
</protein>
<dbReference type="RefSeq" id="WP_262565445.1">
    <property type="nucleotide sequence ID" value="NZ_JAPFCC010000001.1"/>
</dbReference>
<name>A0ABT3N244_9GAMM</name>
<evidence type="ECO:0000313" key="1">
    <source>
        <dbReference type="EMBL" id="MCW7555691.1"/>
    </source>
</evidence>
<comment type="caution">
    <text evidence="1">The sequence shown here is derived from an EMBL/GenBank/DDBJ whole genome shotgun (WGS) entry which is preliminary data.</text>
</comment>
<gene>
    <name evidence="1" type="ORF">NX722_24295</name>
</gene>
<proteinExistence type="predicted"/>